<dbReference type="AlphaFoldDB" id="A0A268S5N4"/>
<evidence type="ECO:0008006" key="3">
    <source>
        <dbReference type="Google" id="ProtNLM"/>
    </source>
</evidence>
<dbReference type="InterPro" id="IPR030910">
    <property type="entry name" value="SLAP_dom"/>
</dbReference>
<dbReference type="GeneID" id="86924325"/>
<evidence type="ECO:0000313" key="2">
    <source>
        <dbReference type="Proteomes" id="UP000216133"/>
    </source>
</evidence>
<dbReference type="Proteomes" id="UP000216133">
    <property type="component" value="Unassembled WGS sequence"/>
</dbReference>
<dbReference type="NCBIfam" id="TIGR04398">
    <property type="entry name" value="SLAP_DUP"/>
    <property type="match status" value="1"/>
</dbReference>
<dbReference type="RefSeq" id="WP_094424223.1">
    <property type="nucleotide sequence ID" value="NZ_CP019985.1"/>
</dbReference>
<protein>
    <recommendedName>
        <fullName evidence="3">SLAP domain-containing protein</fullName>
    </recommendedName>
</protein>
<proteinExistence type="predicted"/>
<comment type="caution">
    <text evidence="1">The sequence shown here is derived from an EMBL/GenBank/DDBJ whole genome shotgun (WGS) entry which is preliminary data.</text>
</comment>
<gene>
    <name evidence="1" type="ORF">CHH61_01335</name>
</gene>
<organism evidence="1 2">
    <name type="scientific">Shouchella clausii</name>
    <name type="common">Alkalihalobacillus clausii</name>
    <dbReference type="NCBI Taxonomy" id="79880"/>
    <lineage>
        <taxon>Bacteria</taxon>
        <taxon>Bacillati</taxon>
        <taxon>Bacillota</taxon>
        <taxon>Bacilli</taxon>
        <taxon>Bacillales</taxon>
        <taxon>Bacillaceae</taxon>
        <taxon>Shouchella</taxon>
    </lineage>
</organism>
<accession>A0A268S5N4</accession>
<evidence type="ECO:0000313" key="1">
    <source>
        <dbReference type="EMBL" id="PAF27835.1"/>
    </source>
</evidence>
<reference evidence="1 2" key="1">
    <citation type="submission" date="2017-07" db="EMBL/GenBank/DDBJ databases">
        <title>Isolation and whole genome analysis of endospore-forming bacteria from heroin.</title>
        <authorList>
            <person name="Kalinowski J."/>
            <person name="Ahrens B."/>
            <person name="Al-Dilaimi A."/>
            <person name="Winkler A."/>
            <person name="Wibberg D."/>
            <person name="Schleenbecker U."/>
            <person name="Ruckert C."/>
            <person name="Wolfel R."/>
            <person name="Grass G."/>
        </authorList>
    </citation>
    <scope>NUCLEOTIDE SEQUENCE [LARGE SCALE GENOMIC DNA]</scope>
    <source>
        <strain evidence="1 2">7523-2</strain>
    </source>
</reference>
<name>A0A268S5N4_SHOCL</name>
<dbReference type="EMBL" id="NPBS01000007">
    <property type="protein sequence ID" value="PAF27835.1"/>
    <property type="molecule type" value="Genomic_DNA"/>
</dbReference>
<sequence length="124" mass="14370">MQTLKFEEAWQRTISEKDVQAIKNVFAAQQGELQPFLPLWQALNHRGDLLVTVLVQHTGNGEWPNEEREYVYLEDGEEVAANHFSLKRLGLKPHVSMPWTFIFPKETQKKAPRLKGAALCLRTW</sequence>